<dbReference type="PRINTS" id="PR00267">
    <property type="entry name" value="INTFRNREGFCT"/>
</dbReference>
<dbReference type="InterPro" id="IPR017855">
    <property type="entry name" value="SMAD-like_dom_sf"/>
</dbReference>
<dbReference type="GO" id="GO:0009615">
    <property type="term" value="P:response to virus"/>
    <property type="evidence" value="ECO:0007669"/>
    <property type="project" value="Ensembl"/>
</dbReference>
<dbReference type="OrthoDB" id="9836034at2759"/>
<keyword evidence="3" id="KW-1185">Reference proteome</keyword>
<dbReference type="Pfam" id="PF00605">
    <property type="entry name" value="IRF"/>
    <property type="match status" value="1"/>
</dbReference>
<dbReference type="CTD" id="3665"/>
<reference evidence="2" key="1">
    <citation type="submission" date="2025-08" db="UniProtKB">
        <authorList>
            <consortium name="Ensembl"/>
        </authorList>
    </citation>
    <scope>IDENTIFICATION</scope>
</reference>
<organism evidence="2 3">
    <name type="scientific">Hippocampus comes</name>
    <name type="common">Tiger tail seahorse</name>
    <dbReference type="NCBI Taxonomy" id="109280"/>
    <lineage>
        <taxon>Eukaryota</taxon>
        <taxon>Metazoa</taxon>
        <taxon>Chordata</taxon>
        <taxon>Craniata</taxon>
        <taxon>Vertebrata</taxon>
        <taxon>Euteleostomi</taxon>
        <taxon>Actinopterygii</taxon>
        <taxon>Neopterygii</taxon>
        <taxon>Teleostei</taxon>
        <taxon>Neoteleostei</taxon>
        <taxon>Acanthomorphata</taxon>
        <taxon>Syngnathiaria</taxon>
        <taxon>Syngnathiformes</taxon>
        <taxon>Syngnathoidei</taxon>
        <taxon>Syngnathidae</taxon>
        <taxon>Hippocampus</taxon>
    </lineage>
</organism>
<dbReference type="Pfam" id="PF10401">
    <property type="entry name" value="IRF-3"/>
    <property type="match status" value="1"/>
</dbReference>
<dbReference type="SMART" id="SM01243">
    <property type="entry name" value="IRF-3"/>
    <property type="match status" value="1"/>
</dbReference>
<dbReference type="Gene3D" id="2.60.200.10">
    <property type="match status" value="1"/>
</dbReference>
<dbReference type="AlphaFoldDB" id="A0A3Q2XTJ4"/>
<name>A0A3Q2XTJ4_HIPCM</name>
<dbReference type="RefSeq" id="XP_019749849.1">
    <property type="nucleotide sequence ID" value="XM_019894290.1"/>
</dbReference>
<dbReference type="SUPFAM" id="SSF46785">
    <property type="entry name" value="Winged helix' DNA-binding domain"/>
    <property type="match status" value="1"/>
</dbReference>
<dbReference type="OMA" id="HEIAQME"/>
<reference evidence="2" key="2">
    <citation type="submission" date="2025-09" db="UniProtKB">
        <authorList>
            <consortium name="Ensembl"/>
        </authorList>
    </citation>
    <scope>IDENTIFICATION</scope>
</reference>
<evidence type="ECO:0000313" key="3">
    <source>
        <dbReference type="Proteomes" id="UP000264820"/>
    </source>
</evidence>
<dbReference type="PANTHER" id="PTHR11949:SF2">
    <property type="entry name" value="INTERFERON REGULATORY FACTOR 7"/>
    <property type="match status" value="1"/>
</dbReference>
<dbReference type="Gene3D" id="1.10.10.10">
    <property type="entry name" value="Winged helix-like DNA-binding domain superfamily/Winged helix DNA-binding domain"/>
    <property type="match status" value="1"/>
</dbReference>
<dbReference type="GO" id="GO:0030097">
    <property type="term" value="P:hemopoiesis"/>
    <property type="evidence" value="ECO:0007669"/>
    <property type="project" value="Ensembl"/>
</dbReference>
<dbReference type="InterPro" id="IPR036390">
    <property type="entry name" value="WH_DNA-bd_sf"/>
</dbReference>
<dbReference type="GO" id="GO:0005634">
    <property type="term" value="C:nucleus"/>
    <property type="evidence" value="ECO:0007669"/>
    <property type="project" value="TreeGrafter"/>
</dbReference>
<dbReference type="GO" id="GO:0045580">
    <property type="term" value="P:regulation of T cell differentiation"/>
    <property type="evidence" value="ECO:0007669"/>
    <property type="project" value="Ensembl"/>
</dbReference>
<dbReference type="CDD" id="cd00103">
    <property type="entry name" value="IRF"/>
    <property type="match status" value="1"/>
</dbReference>
<dbReference type="GeneID" id="109530495"/>
<dbReference type="PROSITE" id="PS51507">
    <property type="entry name" value="IRF_2"/>
    <property type="match status" value="1"/>
</dbReference>
<dbReference type="Ensembl" id="ENSHCOT00000001852.1">
    <property type="protein sequence ID" value="ENSHCOP00000007522.1"/>
    <property type="gene ID" value="ENSHCOG00000009561.1"/>
</dbReference>
<dbReference type="GO" id="GO:1902037">
    <property type="term" value="P:negative regulation of hematopoietic stem cell differentiation"/>
    <property type="evidence" value="ECO:0007669"/>
    <property type="project" value="Ensembl"/>
</dbReference>
<protein>
    <submittedName>
        <fullName evidence="2">Interferon regulatory factor 7</fullName>
    </submittedName>
</protein>
<dbReference type="InterPro" id="IPR008984">
    <property type="entry name" value="SMAD_FHA_dom_sf"/>
</dbReference>
<dbReference type="GeneTree" id="ENSGT00940000160931"/>
<evidence type="ECO:0000313" key="2">
    <source>
        <dbReference type="Ensembl" id="ENSHCOP00000007522.1"/>
    </source>
</evidence>
<sequence>MHRSHKPPFASWLIEQVQAGQYEGLRFVAPNKIRIPWKHNSKRDCTDVDTKIFHAWAVVSGKIITFPNDKARWKTNFRCNLNNHPPHFRLIEDNSKTADPHKVYEIINTPNREESMQNIQTPWEESDLNVDLYRAPSEQQFANNAFELGSHPSEYFQHPAVQRNSSAAAIAENATHLQQVNPYLSQSWSTDLEVSIHYRNRQMLKTIVNTDRLQLHYLQGPCENNSYPLCFPTTEGLLDHKQIEYTNRILNSIQRGLLLEVHESGIYGIRQDTCHVFASTDKSGMARAHPRKLPKNTIVELFNVQKFVHELKQFKENRGSSPNYTITMCFGEMFPDGKPLEKKLIVVQVVPLIFQSFHEKAQSEGASSLNSANISLQLSHNSFYDFIASHLSPPTTEFS</sequence>
<proteinExistence type="predicted"/>
<feature type="domain" description="IRF tryptophan pentad repeat" evidence="1">
    <location>
        <begin position="6"/>
        <end position="108"/>
    </location>
</feature>
<dbReference type="SMART" id="SM00348">
    <property type="entry name" value="IRF"/>
    <property type="match status" value="1"/>
</dbReference>
<dbReference type="GO" id="GO:0002376">
    <property type="term" value="P:immune system process"/>
    <property type="evidence" value="ECO:0007669"/>
    <property type="project" value="TreeGrafter"/>
</dbReference>
<dbReference type="PANTHER" id="PTHR11949">
    <property type="entry name" value="INTERFERON REGULATORY FACTOR"/>
    <property type="match status" value="1"/>
</dbReference>
<dbReference type="InterPro" id="IPR019471">
    <property type="entry name" value="Interferon_reg_factor-3"/>
</dbReference>
<dbReference type="GO" id="GO:0045893">
    <property type="term" value="P:positive regulation of DNA-templated transcription"/>
    <property type="evidence" value="ECO:0007669"/>
    <property type="project" value="UniProtKB-ARBA"/>
</dbReference>
<dbReference type="GO" id="GO:0000981">
    <property type="term" value="F:DNA-binding transcription factor activity, RNA polymerase II-specific"/>
    <property type="evidence" value="ECO:0007669"/>
    <property type="project" value="TreeGrafter"/>
</dbReference>
<accession>A0A3Q2XTJ4</accession>
<dbReference type="GO" id="GO:0000978">
    <property type="term" value="F:RNA polymerase II cis-regulatory region sequence-specific DNA binding"/>
    <property type="evidence" value="ECO:0007669"/>
    <property type="project" value="TreeGrafter"/>
</dbReference>
<evidence type="ECO:0000259" key="1">
    <source>
        <dbReference type="PROSITE" id="PS51507"/>
    </source>
</evidence>
<dbReference type="GO" id="GO:0035675">
    <property type="term" value="P:neuromast hair cell development"/>
    <property type="evidence" value="ECO:0007669"/>
    <property type="project" value="Ensembl"/>
</dbReference>
<dbReference type="InterPro" id="IPR001346">
    <property type="entry name" value="Interferon_reg_fact_DNA-bd_dom"/>
</dbReference>
<dbReference type="STRING" id="109280.ENSHCOP00000007522"/>
<dbReference type="SUPFAM" id="SSF49879">
    <property type="entry name" value="SMAD/FHA domain"/>
    <property type="match status" value="1"/>
</dbReference>
<dbReference type="GO" id="GO:0005737">
    <property type="term" value="C:cytoplasm"/>
    <property type="evidence" value="ECO:0007669"/>
    <property type="project" value="Ensembl"/>
</dbReference>
<dbReference type="Proteomes" id="UP000264820">
    <property type="component" value="Unplaced"/>
</dbReference>
<dbReference type="InterPro" id="IPR036388">
    <property type="entry name" value="WH-like_DNA-bd_sf"/>
</dbReference>